<dbReference type="OrthoDB" id="408631at2759"/>
<reference evidence="3 4" key="1">
    <citation type="submission" date="2019-02" db="EMBL/GenBank/DDBJ databases">
        <title>Genome sequencing of the rare red list fungi Dentipellis fragilis.</title>
        <authorList>
            <person name="Buettner E."/>
            <person name="Kellner H."/>
        </authorList>
    </citation>
    <scope>NUCLEOTIDE SEQUENCE [LARGE SCALE GENOMIC DNA]</scope>
    <source>
        <strain evidence="3 4">DSM 105465</strain>
    </source>
</reference>
<gene>
    <name evidence="3" type="ORF">EVG20_g5307</name>
</gene>
<sequence length="529" mass="57103">MLVFGLLSYFFLSIAQIHAASSSVDIRLTTGTFRGVTTPNNTERWLGIPYAEPPVGTLRFKAPVSITKPFSGIQNATSFGDACPQPPSDSLGAPTGEDCLFINVWRPAGTSADAKLPVLFWIHGGFFLIGSSSDPSTDPTRIINRSVGNGKPIIFANYRLNTFGFLASSHVAPQDLNAGLLDQRAALVTIWGQSAGAGSVHAHVLYPAAESLFRAGIMDSDTGPFKSAPEASVYDEPGKPYANLLAAVGCSQGPASFVCLQSVPLPLVPQKLENVSNAMVLATLNDQLWEPALGPAGSFAIERPSTKIDRGDFLHIPLISGTNRNEGTIFAGNLENQGLTGAAQDTALQQYVNNTLIDASPVTSDVLGTIVDLYRANDSTLSAPFNTGDSLFDRGAAWYGDNMFLSARRRFFDVAAPLQPMFAYFFTEFIPGNDPRLGGMMSLFHSSELALLFGPVPDAIEDDFANTYLDFYLAFVNDLNPGSAWPRFTSTTKQVLNLMRDNVTAIPDTFNIDRTNFLSRPEVLNEFQK</sequence>
<dbReference type="InterPro" id="IPR050309">
    <property type="entry name" value="Type-B_Carboxylest/Lipase"/>
</dbReference>
<comment type="caution">
    <text evidence="3">The sequence shown here is derived from an EMBL/GenBank/DDBJ whole genome shotgun (WGS) entry which is preliminary data.</text>
</comment>
<dbReference type="InterPro" id="IPR029058">
    <property type="entry name" value="AB_hydrolase_fold"/>
</dbReference>
<feature type="domain" description="Carboxylesterase type B" evidence="2">
    <location>
        <begin position="26"/>
        <end position="503"/>
    </location>
</feature>
<evidence type="ECO:0000259" key="2">
    <source>
        <dbReference type="Pfam" id="PF00135"/>
    </source>
</evidence>
<dbReference type="SUPFAM" id="SSF53474">
    <property type="entry name" value="alpha/beta-Hydrolases"/>
    <property type="match status" value="1"/>
</dbReference>
<dbReference type="EMBL" id="SEOQ01000308">
    <property type="protein sequence ID" value="TFY65781.1"/>
    <property type="molecule type" value="Genomic_DNA"/>
</dbReference>
<dbReference type="Pfam" id="PF00135">
    <property type="entry name" value="COesterase"/>
    <property type="match status" value="1"/>
</dbReference>
<keyword evidence="4" id="KW-1185">Reference proteome</keyword>
<accession>A0A4Y9YW15</accession>
<evidence type="ECO:0000313" key="4">
    <source>
        <dbReference type="Proteomes" id="UP000298327"/>
    </source>
</evidence>
<feature type="chain" id="PRO_5021296050" description="Carboxylesterase type B domain-containing protein" evidence="1">
    <location>
        <begin position="20"/>
        <end position="529"/>
    </location>
</feature>
<dbReference type="Gene3D" id="3.40.50.1820">
    <property type="entry name" value="alpha/beta hydrolase"/>
    <property type="match status" value="1"/>
</dbReference>
<organism evidence="3 4">
    <name type="scientific">Dentipellis fragilis</name>
    <dbReference type="NCBI Taxonomy" id="205917"/>
    <lineage>
        <taxon>Eukaryota</taxon>
        <taxon>Fungi</taxon>
        <taxon>Dikarya</taxon>
        <taxon>Basidiomycota</taxon>
        <taxon>Agaricomycotina</taxon>
        <taxon>Agaricomycetes</taxon>
        <taxon>Russulales</taxon>
        <taxon>Hericiaceae</taxon>
        <taxon>Dentipellis</taxon>
    </lineage>
</organism>
<dbReference type="Proteomes" id="UP000298327">
    <property type="component" value="Unassembled WGS sequence"/>
</dbReference>
<proteinExistence type="predicted"/>
<dbReference type="AlphaFoldDB" id="A0A4Y9YW15"/>
<dbReference type="InterPro" id="IPR019819">
    <property type="entry name" value="Carboxylesterase_B_CS"/>
</dbReference>
<evidence type="ECO:0000256" key="1">
    <source>
        <dbReference type="SAM" id="SignalP"/>
    </source>
</evidence>
<dbReference type="PANTHER" id="PTHR11559">
    <property type="entry name" value="CARBOXYLESTERASE"/>
    <property type="match status" value="1"/>
</dbReference>
<dbReference type="InterPro" id="IPR002018">
    <property type="entry name" value="CarbesteraseB"/>
</dbReference>
<feature type="signal peptide" evidence="1">
    <location>
        <begin position="1"/>
        <end position="19"/>
    </location>
</feature>
<name>A0A4Y9YW15_9AGAM</name>
<evidence type="ECO:0000313" key="3">
    <source>
        <dbReference type="EMBL" id="TFY65781.1"/>
    </source>
</evidence>
<dbReference type="STRING" id="205917.A0A4Y9YW15"/>
<protein>
    <recommendedName>
        <fullName evidence="2">Carboxylesterase type B domain-containing protein</fullName>
    </recommendedName>
</protein>
<dbReference type="PROSITE" id="PS00941">
    <property type="entry name" value="CARBOXYLESTERASE_B_2"/>
    <property type="match status" value="1"/>
</dbReference>
<keyword evidence="1" id="KW-0732">Signal</keyword>